<proteinExistence type="inferred from homology"/>
<dbReference type="GO" id="GO:0003777">
    <property type="term" value="F:microtubule motor activity"/>
    <property type="evidence" value="ECO:0007669"/>
    <property type="project" value="InterPro"/>
</dbReference>
<dbReference type="InterPro" id="IPR000253">
    <property type="entry name" value="FHA_dom"/>
</dbReference>
<feature type="region of interest" description="Disordered" evidence="7">
    <location>
        <begin position="1076"/>
        <end position="1346"/>
    </location>
</feature>
<protein>
    <submittedName>
        <fullName evidence="9">Kinesin motor domain cointaining protein</fullName>
    </submittedName>
</protein>
<dbReference type="InterPro" id="IPR027417">
    <property type="entry name" value="P-loop_NTPase"/>
</dbReference>
<accession>A0A1D3CVM3</accession>
<feature type="compositionally biased region" description="Polar residues" evidence="7">
    <location>
        <begin position="1081"/>
        <end position="1104"/>
    </location>
</feature>
<comment type="similarity">
    <text evidence="5">Belongs to the TRAFAC class myosin-kinesin ATPase superfamily. Kinesin family.</text>
</comment>
<evidence type="ECO:0000256" key="7">
    <source>
        <dbReference type="SAM" id="MobiDB-lite"/>
    </source>
</evidence>
<dbReference type="GO" id="GO:0008017">
    <property type="term" value="F:microtubule binding"/>
    <property type="evidence" value="ECO:0007669"/>
    <property type="project" value="InterPro"/>
</dbReference>
<organism evidence="9 10">
    <name type="scientific">Cyclospora cayetanensis</name>
    <dbReference type="NCBI Taxonomy" id="88456"/>
    <lineage>
        <taxon>Eukaryota</taxon>
        <taxon>Sar</taxon>
        <taxon>Alveolata</taxon>
        <taxon>Apicomplexa</taxon>
        <taxon>Conoidasida</taxon>
        <taxon>Coccidia</taxon>
        <taxon>Eucoccidiorida</taxon>
        <taxon>Eimeriorina</taxon>
        <taxon>Eimeriidae</taxon>
        <taxon>Cyclospora</taxon>
    </lineage>
</organism>
<dbReference type="Pfam" id="PF12423">
    <property type="entry name" value="KIF1B"/>
    <property type="match status" value="1"/>
</dbReference>
<evidence type="ECO:0000256" key="6">
    <source>
        <dbReference type="SAM" id="Coils"/>
    </source>
</evidence>
<dbReference type="EMBL" id="JROU02001784">
    <property type="protein sequence ID" value="OEH75249.1"/>
    <property type="molecule type" value="Genomic_DNA"/>
</dbReference>
<dbReference type="InterPro" id="IPR001752">
    <property type="entry name" value="Kinesin_motor_dom"/>
</dbReference>
<dbReference type="GO" id="GO:0005524">
    <property type="term" value="F:ATP binding"/>
    <property type="evidence" value="ECO:0007669"/>
    <property type="project" value="UniProtKB-UniRule"/>
</dbReference>
<dbReference type="PROSITE" id="PS50067">
    <property type="entry name" value="KINESIN_MOTOR_2"/>
    <property type="match status" value="1"/>
</dbReference>
<reference evidence="9 10" key="1">
    <citation type="journal article" date="2016" name="BMC Genomics">
        <title>Comparative genomics reveals Cyclospora cayetanensis possesses coccidia-like metabolism and invasion components but unique surface antigens.</title>
        <authorList>
            <person name="Liu S."/>
            <person name="Wang L."/>
            <person name="Zheng H."/>
            <person name="Xu Z."/>
            <person name="Roellig D.M."/>
            <person name="Li N."/>
            <person name="Frace M.A."/>
            <person name="Tang K."/>
            <person name="Arrowood M.J."/>
            <person name="Moss D.M."/>
            <person name="Zhang L."/>
            <person name="Feng Y."/>
            <person name="Xiao L."/>
        </authorList>
    </citation>
    <scope>NUCLEOTIDE SEQUENCE [LARGE SCALE GENOMIC DNA]</scope>
    <source>
        <strain evidence="9 10">CHN_HEN01</strain>
    </source>
</reference>
<keyword evidence="2 5" id="KW-0067">ATP-binding</keyword>
<feature type="compositionally biased region" description="Basic and acidic residues" evidence="7">
    <location>
        <begin position="1262"/>
        <end position="1290"/>
    </location>
</feature>
<feature type="compositionally biased region" description="Basic and acidic residues" evidence="7">
    <location>
        <begin position="1298"/>
        <end position="1313"/>
    </location>
</feature>
<keyword evidence="4 5" id="KW-0505">Motor protein</keyword>
<dbReference type="Pfam" id="PF00225">
    <property type="entry name" value="Kinesin"/>
    <property type="match status" value="2"/>
</dbReference>
<keyword evidence="3 6" id="KW-0175">Coiled coil</keyword>
<feature type="coiled-coil region" evidence="6">
    <location>
        <begin position="598"/>
        <end position="662"/>
    </location>
</feature>
<dbReference type="SUPFAM" id="SSF52540">
    <property type="entry name" value="P-loop containing nucleoside triphosphate hydrolases"/>
    <property type="match status" value="1"/>
</dbReference>
<dbReference type="PROSITE" id="PS00411">
    <property type="entry name" value="KINESIN_MOTOR_1"/>
    <property type="match status" value="1"/>
</dbReference>
<feature type="compositionally biased region" description="Polar residues" evidence="7">
    <location>
        <begin position="1337"/>
        <end position="1346"/>
    </location>
</feature>
<dbReference type="SMART" id="SM00129">
    <property type="entry name" value="KISc"/>
    <property type="match status" value="1"/>
</dbReference>
<dbReference type="Proteomes" id="UP000095192">
    <property type="component" value="Unassembled WGS sequence"/>
</dbReference>
<evidence type="ECO:0000256" key="4">
    <source>
        <dbReference type="ARBA" id="ARBA00023175"/>
    </source>
</evidence>
<dbReference type="PRINTS" id="PR00380">
    <property type="entry name" value="KINESINHEAVY"/>
</dbReference>
<gene>
    <name evidence="9" type="ORF">cyc_02652</name>
</gene>
<comment type="caution">
    <text evidence="9">The sequence shown here is derived from an EMBL/GenBank/DDBJ whole genome shotgun (WGS) entry which is preliminary data.</text>
</comment>
<evidence type="ECO:0000256" key="2">
    <source>
        <dbReference type="ARBA" id="ARBA00022840"/>
    </source>
</evidence>
<dbReference type="InterPro" id="IPR008984">
    <property type="entry name" value="SMAD_FHA_dom_sf"/>
</dbReference>
<feature type="domain" description="Kinesin motor" evidence="8">
    <location>
        <begin position="3"/>
        <end position="335"/>
    </location>
</feature>
<dbReference type="Gene3D" id="2.60.200.20">
    <property type="match status" value="1"/>
</dbReference>
<evidence type="ECO:0000256" key="1">
    <source>
        <dbReference type="ARBA" id="ARBA00022741"/>
    </source>
</evidence>
<feature type="binding site" evidence="5">
    <location>
        <begin position="106"/>
        <end position="113"/>
    </location>
    <ligand>
        <name>ATP</name>
        <dbReference type="ChEBI" id="CHEBI:30616"/>
    </ligand>
</feature>
<dbReference type="VEuPathDB" id="ToxoDB:LOC34619479"/>
<dbReference type="VEuPathDB" id="ToxoDB:cyc_02652"/>
<evidence type="ECO:0000256" key="5">
    <source>
        <dbReference type="PROSITE-ProRule" id="PRU00283"/>
    </source>
</evidence>
<dbReference type="Pfam" id="PF00498">
    <property type="entry name" value="FHA"/>
    <property type="match status" value="1"/>
</dbReference>
<feature type="coiled-coil region" evidence="6">
    <location>
        <begin position="346"/>
        <end position="406"/>
    </location>
</feature>
<evidence type="ECO:0000259" key="8">
    <source>
        <dbReference type="PROSITE" id="PS50067"/>
    </source>
</evidence>
<evidence type="ECO:0000256" key="3">
    <source>
        <dbReference type="ARBA" id="ARBA00023054"/>
    </source>
</evidence>
<keyword evidence="10" id="KW-1185">Reference proteome</keyword>
<evidence type="ECO:0000313" key="10">
    <source>
        <dbReference type="Proteomes" id="UP000095192"/>
    </source>
</evidence>
<evidence type="ECO:0000313" key="9">
    <source>
        <dbReference type="EMBL" id="OEH75249.1"/>
    </source>
</evidence>
<dbReference type="InterPro" id="IPR022140">
    <property type="entry name" value="Kinesin-like_KIF1-typ"/>
</dbReference>
<dbReference type="SUPFAM" id="SSF49879">
    <property type="entry name" value="SMAD/FHA domain"/>
    <property type="match status" value="1"/>
</dbReference>
<dbReference type="InterPro" id="IPR036961">
    <property type="entry name" value="Kinesin_motor_dom_sf"/>
</dbReference>
<keyword evidence="1 5" id="KW-0547">Nucleotide-binding</keyword>
<sequence length="1346" mass="150419">MSNVKVAVRVRPFNQREKDMDSLCCVSMRGNSTTITDLEGAERAEPRTFTFDYSFWSHDGFEEVDGHSRPLPGSNYADQEAVFNQLGIEVLDNAWEGYHACLFAYGQTGAGKSYSMMGYGKNKGIIPTACEEIFKRINSNTEAGKTFEVQVGMLEIYNECVQDLLCKPTERPKGGLEISWGDSDECYEQPSKYFLSPSLGNFSFVSAHAVVSIEFTQVTSFAGKQGRKTSVIHLVDLAGSEKAAKTGASGDRLKEGCAINKSLSALGNVISALADKALGKSKGVIPYRDSRLTRLLQNALGGSSKTIMICAISPASNNYEESLSTLRYADRAKKIKNNAVINEDPTERLIRELKEENAKLKALLEGQGAGRGVANVQSEEETLALRRAHEEEIRAMEAAIADMQRSWEEKLAEAHARAPKQDPGPDWHSVAHLTVLNEDPLLSGSLSFEIPSFPDKLEMGRRDSTTNPSLALSGSGICPRHCYLQQTNGDKAEGQNAAARLVVLEGGKCTYLNGKKVEGGESVELNSGDRIVVGQTYAFLVMLPGQGGLQREELLSFYSYEAVMRELALEQGGLQSVTKTEQQIEEETMQKTQFVCKLRETEQAMQKQKDEYEAKLQAMQQQASDDQLQKIHEEFQIEQLKLETKKREIEFQELKRRQSEADILMLNEKLTRVQFNAMPYVVDTKKRKVYYFTIADPHIVVELHVTEEESFSSNLLRLFEFHCSKSWLLSALYYWSTCICRRLLPLIREANVIAQELGKPYELKPKLQIDVSARGKRTEVAVGVHFKEIEVYTWHSAVLENRIFLMRELFEKWIEAKDKHAFIEGITPAEDPYWDPVEVECLIGSGDLYLKPLASQVENSAQIKLFDSEARIAGQIEVGVYPVTADGGEIPDDEVKESPKELIGTTMYYKVIVSRVMGLPPEKSQRVCVRYRPYLSDESFVTPMVDGQGQCADINYSRLLVQQPVTEEFLDYLQSDVLRFEVWGRDEKALEALRAREGLCKRYTYNGYDRLGIADATYNVLATLPSMQATDSVATGAAKAAAVGARKAKEPQKEALEQALGRDSISGKYMYNGYRTKADEQQQPQGETTVKQPKQTATEASPQEPQRRSAGERAAREKKKDSEKRKAESKNSKEASGRKRNSSLNIRRWSRGKTAVQGGASEDKGKSSDFQRTSTAGEPASDGARKQQNATDNAANPPPACSTHKAPTTPKVKKNKPAKAVASRDALAAQAETDAPEGTAPTAGNKQVDSEQQELPPNTELQLERQQEQGVHQKERLEQTEEQPEKEKPELQQQQKNQDPKQQQELRNDKETEQQEQQHGASDDEQQEQRKAHLFRHSQNACCIIQ</sequence>
<dbReference type="InterPro" id="IPR019821">
    <property type="entry name" value="Kinesin_motor_CS"/>
</dbReference>
<dbReference type="Gene3D" id="3.40.850.10">
    <property type="entry name" value="Kinesin motor domain"/>
    <property type="match status" value="2"/>
</dbReference>
<dbReference type="PANTHER" id="PTHR47117">
    <property type="entry name" value="STAR-RELATED LIPID TRANSFER PROTEIN 9"/>
    <property type="match status" value="1"/>
</dbReference>
<name>A0A1D3CVM3_9EIME</name>
<feature type="compositionally biased region" description="Basic and acidic residues" evidence="7">
    <location>
        <begin position="1105"/>
        <end position="1137"/>
    </location>
</feature>
<dbReference type="GO" id="GO:0007018">
    <property type="term" value="P:microtubule-based movement"/>
    <property type="evidence" value="ECO:0007669"/>
    <property type="project" value="InterPro"/>
</dbReference>
<dbReference type="InParanoid" id="A0A1D3CVM3"/>